<evidence type="ECO:0000313" key="1">
    <source>
        <dbReference type="EMBL" id="EHK64818.1"/>
    </source>
</evidence>
<reference evidence="1 2" key="1">
    <citation type="journal article" date="2012" name="J. Bacteriol.">
        <title>Genome sequence of the highly efficient arsenite-oxidizing bacterium Achromobacter arsenitoxydans SY8.</title>
        <authorList>
            <person name="Li X."/>
            <person name="Hu Y."/>
            <person name="Gong J."/>
            <person name="Lin Y."/>
            <person name="Johnstone L."/>
            <person name="Rensing C."/>
            <person name="Wang G."/>
        </authorList>
    </citation>
    <scope>NUCLEOTIDE SEQUENCE [LARGE SCALE GENOMIC DNA]</scope>
    <source>
        <strain evidence="1 2">SY8</strain>
    </source>
</reference>
<comment type="caution">
    <text evidence="1">The sequence shown here is derived from an EMBL/GenBank/DDBJ whole genome shotgun (WGS) entry which is preliminary data.</text>
</comment>
<accession>H0FA11</accession>
<evidence type="ECO:0000313" key="2">
    <source>
        <dbReference type="Proteomes" id="UP000003113"/>
    </source>
</evidence>
<gene>
    <name evidence="1" type="ORF">KYC_18445</name>
</gene>
<proteinExistence type="predicted"/>
<organism evidence="1 2">
    <name type="scientific">Achromobacter arsenitoxydans SY8</name>
    <dbReference type="NCBI Taxonomy" id="477184"/>
    <lineage>
        <taxon>Bacteria</taxon>
        <taxon>Pseudomonadati</taxon>
        <taxon>Pseudomonadota</taxon>
        <taxon>Betaproteobacteria</taxon>
        <taxon>Burkholderiales</taxon>
        <taxon>Alcaligenaceae</taxon>
        <taxon>Achromobacter</taxon>
    </lineage>
</organism>
<name>H0FA11_9BURK</name>
<dbReference type="Proteomes" id="UP000003113">
    <property type="component" value="Unassembled WGS sequence"/>
</dbReference>
<keyword evidence="2" id="KW-1185">Reference proteome</keyword>
<sequence length="33" mass="3660">MVIVASVVVATRLGMLHRIKSRQAMAQRDMAYG</sequence>
<protein>
    <submittedName>
        <fullName evidence="1">Uncharacterized protein</fullName>
    </submittedName>
</protein>
<dbReference type="EMBL" id="AGUF01000057">
    <property type="protein sequence ID" value="EHK64818.1"/>
    <property type="molecule type" value="Genomic_DNA"/>
</dbReference>
<dbReference type="AlphaFoldDB" id="H0FA11"/>